<gene>
    <name evidence="9" type="ordered locus">Hhal_1249</name>
</gene>
<protein>
    <submittedName>
        <fullName evidence="9">ComEC/Rec2-related protein</fullName>
    </submittedName>
</protein>
<sequence length="710" mass="74465">MRAGSLAFAAGIVLVVSVLREPPGAFSVAAVAASGVVWGLLAPRGWRWPAAGLLGCAWALLSACWLLAHELAPSHDGTDACLEGQVVSVPEIESHRARFEFRPDGVLDGELLEPLPRRIRVDWYGATEEPAPGERWQLCLRLRAPDGFLNPEGFDYQRWLFQRRIGATAYVREAEQAERLSGGWRIDSVRTRIADAMAERLGDSRYLGLVQGLGVAVRDRIGDDQWEVLSVTGTAHLLAISGLHIGLVAGLAGTLAGGLWRVVPSLVRRVPALIAGTLAGALAAAGYAALAGFTLPTQRALLMVLVFAGALLLRRPLSPWHSLAVAAAAVLALDPWAPLGAGFWLSFGAVAIILAATTGRPMQRGPLPWLRIQVLVGVGMLPATAVWFGHLPLLSPLANLVAVPWVSVSVVPLILTGVALQPVVPEWSGGLWQGADAALGVLMRVLSALAEFLGAVEVPTPSVGAVALAAVGVALVLAPRAVPGRWLAGPLLALLLLGPGSSGGGPSGRVVVFDTGGGLTALACDGRQAVVYGGGPGGGLDAASVAVEPFLEARGLTLKAWLVPREQAPWDGAVAEARQRWDDAEWRGAGQDTTAEATEWSLGRLTLQETPLGDEEWGLDVEGEAGTVSLRPDLENDTKGLVVGAAGCDEDRQACSAAVELKDGRLLRSDEQGALTLIEDGDAWRVDSELQRRGRVYHQASPAALAPGML</sequence>
<keyword evidence="5 6" id="KW-0472">Membrane</keyword>
<name>A1WWG2_HALHL</name>
<accession>A1WWG2</accession>
<dbReference type="STRING" id="349124.Hhal_1249"/>
<dbReference type="GO" id="GO:0005886">
    <property type="term" value="C:plasma membrane"/>
    <property type="evidence" value="ECO:0007669"/>
    <property type="project" value="UniProtKB-SubCell"/>
</dbReference>
<keyword evidence="10" id="KW-1185">Reference proteome</keyword>
<reference evidence="10" key="1">
    <citation type="submission" date="2006-12" db="EMBL/GenBank/DDBJ databases">
        <title>Complete sequence of Halorhodospira halophila SL1.</title>
        <authorList>
            <consortium name="US DOE Joint Genome Institute"/>
            <person name="Copeland A."/>
            <person name="Lucas S."/>
            <person name="Lapidus A."/>
            <person name="Barry K."/>
            <person name="Detter J.C."/>
            <person name="Glavina del Rio T."/>
            <person name="Hammon N."/>
            <person name="Israni S."/>
            <person name="Dalin E."/>
            <person name="Tice H."/>
            <person name="Pitluck S."/>
            <person name="Saunders E."/>
            <person name="Brettin T."/>
            <person name="Bruce D."/>
            <person name="Han C."/>
            <person name="Tapia R."/>
            <person name="Schmutz J."/>
            <person name="Larimer F."/>
            <person name="Land M."/>
            <person name="Hauser L."/>
            <person name="Kyrpides N."/>
            <person name="Mikhailova N."/>
            <person name="Hoff W."/>
            <person name="Richardson P."/>
        </authorList>
    </citation>
    <scope>NUCLEOTIDE SEQUENCE [LARGE SCALE GENOMIC DNA]</scope>
    <source>
        <strain evidence="10">DSM 244 / SL1</strain>
    </source>
</reference>
<evidence type="ECO:0000256" key="1">
    <source>
        <dbReference type="ARBA" id="ARBA00004651"/>
    </source>
</evidence>
<organism evidence="9 10">
    <name type="scientific">Halorhodospira halophila (strain DSM 244 / SL1)</name>
    <name type="common">Ectothiorhodospira halophila (strain DSM 244 / SL1)</name>
    <dbReference type="NCBI Taxonomy" id="349124"/>
    <lineage>
        <taxon>Bacteria</taxon>
        <taxon>Pseudomonadati</taxon>
        <taxon>Pseudomonadota</taxon>
        <taxon>Gammaproteobacteria</taxon>
        <taxon>Chromatiales</taxon>
        <taxon>Ectothiorhodospiraceae</taxon>
        <taxon>Halorhodospira</taxon>
    </lineage>
</organism>
<dbReference type="KEGG" id="hha:Hhal_1249"/>
<feature type="domain" description="ComEC/Rec2-related protein" evidence="7">
    <location>
        <begin position="216"/>
        <end position="478"/>
    </location>
</feature>
<dbReference type="InterPro" id="IPR052159">
    <property type="entry name" value="Competence_DNA_uptake"/>
</dbReference>
<evidence type="ECO:0000256" key="2">
    <source>
        <dbReference type="ARBA" id="ARBA00022475"/>
    </source>
</evidence>
<proteinExistence type="predicted"/>
<evidence type="ECO:0000256" key="6">
    <source>
        <dbReference type="SAM" id="Phobius"/>
    </source>
</evidence>
<keyword evidence="4 6" id="KW-1133">Transmembrane helix</keyword>
<feature type="transmembrane region" description="Helical" evidence="6">
    <location>
        <begin position="272"/>
        <end position="293"/>
    </location>
</feature>
<feature type="transmembrane region" description="Helical" evidence="6">
    <location>
        <begin position="337"/>
        <end position="357"/>
    </location>
</feature>
<dbReference type="PANTHER" id="PTHR30619">
    <property type="entry name" value="DNA INTERNALIZATION/COMPETENCE PROTEIN COMEC/REC2"/>
    <property type="match status" value="1"/>
</dbReference>
<evidence type="ECO:0000256" key="5">
    <source>
        <dbReference type="ARBA" id="ARBA00023136"/>
    </source>
</evidence>
<feature type="domain" description="DUF4131" evidence="8">
    <location>
        <begin position="28"/>
        <end position="176"/>
    </location>
</feature>
<dbReference type="InterPro" id="IPR025405">
    <property type="entry name" value="DUF4131"/>
</dbReference>
<dbReference type="PANTHER" id="PTHR30619:SF1">
    <property type="entry name" value="RECOMBINATION PROTEIN 2"/>
    <property type="match status" value="1"/>
</dbReference>
<feature type="transmembrane region" description="Helical" evidence="6">
    <location>
        <begin position="369"/>
        <end position="390"/>
    </location>
</feature>
<dbReference type="Pfam" id="PF03772">
    <property type="entry name" value="Competence"/>
    <property type="match status" value="1"/>
</dbReference>
<keyword evidence="3 6" id="KW-0812">Transmembrane</keyword>
<evidence type="ECO:0000313" key="9">
    <source>
        <dbReference type="EMBL" id="ABM62024.1"/>
    </source>
</evidence>
<keyword evidence="2" id="KW-1003">Cell membrane</keyword>
<dbReference type="NCBIfam" id="TIGR00360">
    <property type="entry name" value="ComEC_N-term"/>
    <property type="match status" value="1"/>
</dbReference>
<dbReference type="HOGENOM" id="CLU_010363_3_0_6"/>
<evidence type="ECO:0000313" key="10">
    <source>
        <dbReference type="Proteomes" id="UP000000647"/>
    </source>
</evidence>
<dbReference type="OrthoDB" id="9761531at2"/>
<dbReference type="EMBL" id="CP000544">
    <property type="protein sequence ID" value="ABM62024.1"/>
    <property type="molecule type" value="Genomic_DNA"/>
</dbReference>
<reference evidence="9 10" key="2">
    <citation type="journal article" date="2013" name="Stand. Genomic Sci.">
        <title>Complete genome sequence of Halorhodospira halophila SL1.</title>
        <authorList>
            <person name="Challacombe J.F."/>
            <person name="Majid S."/>
            <person name="Deole R."/>
            <person name="Brettin T.S."/>
            <person name="Bruce D."/>
            <person name="Delano S.F."/>
            <person name="Detter J.C."/>
            <person name="Gleasner C.D."/>
            <person name="Han C.S."/>
            <person name="Misra M."/>
            <person name="Reitenga K.G."/>
            <person name="Mikhailova N."/>
            <person name="Woyke T."/>
            <person name="Pitluck S."/>
            <person name="Nolan M."/>
            <person name="Land M.L."/>
            <person name="Saunders E."/>
            <person name="Tapia R."/>
            <person name="Lapidus A."/>
            <person name="Ivanova N."/>
            <person name="Hoff W.D."/>
        </authorList>
    </citation>
    <scope>NUCLEOTIDE SEQUENCE [LARGE SCALE GENOMIC DNA]</scope>
    <source>
        <strain evidence="10">DSM 244 / SL1</strain>
    </source>
</reference>
<comment type="subcellular location">
    <subcellularLocation>
        <location evidence="1">Cell membrane</location>
        <topology evidence="1">Multi-pass membrane protein</topology>
    </subcellularLocation>
</comment>
<evidence type="ECO:0000256" key="3">
    <source>
        <dbReference type="ARBA" id="ARBA00022692"/>
    </source>
</evidence>
<evidence type="ECO:0000259" key="8">
    <source>
        <dbReference type="Pfam" id="PF13567"/>
    </source>
</evidence>
<dbReference type="Proteomes" id="UP000000647">
    <property type="component" value="Chromosome"/>
</dbReference>
<dbReference type="AlphaFoldDB" id="A1WWG2"/>
<dbReference type="InterPro" id="IPR004477">
    <property type="entry name" value="ComEC_N"/>
</dbReference>
<dbReference type="Pfam" id="PF13567">
    <property type="entry name" value="DUF4131"/>
    <property type="match status" value="1"/>
</dbReference>
<evidence type="ECO:0000256" key="4">
    <source>
        <dbReference type="ARBA" id="ARBA00022989"/>
    </source>
</evidence>
<dbReference type="eggNOG" id="COG0658">
    <property type="taxonomic scope" value="Bacteria"/>
</dbReference>
<evidence type="ECO:0000259" key="7">
    <source>
        <dbReference type="Pfam" id="PF03772"/>
    </source>
</evidence>
<feature type="transmembrane region" description="Helical" evidence="6">
    <location>
        <begin position="237"/>
        <end position="260"/>
    </location>
</feature>